<sequence length="252" mass="26060">MLSGIAASLPPVDWTLLTLAAFAVLVGAIVQGSSGMGLGLVSAPALIIIDPNLGPGPVLVLTVILSSVMIWREFGSIDRPGLAISFSGRVVGSVVAGAIYSLLPLSAYELVFGILILGAVLLSVFGGRIERTPRNLVFAGFTSGIMGTLTSAGSPTIALVYQKSGGPVIRATLSAFFLLSSMFSLLVLIVIGKFGMKQLTATLVYVPVMLVGFAFSNLVVRHISNDAVRRFVLGISGASALVLIARAMVSIL</sequence>
<keyword evidence="3" id="KW-0813">Transport</keyword>
<dbReference type="InterPro" id="IPR052017">
    <property type="entry name" value="TSUP"/>
</dbReference>
<evidence type="ECO:0000256" key="4">
    <source>
        <dbReference type="ARBA" id="ARBA00022475"/>
    </source>
</evidence>
<gene>
    <name evidence="9" type="ORF">ACFQ00_11230</name>
</gene>
<organism evidence="9 10">
    <name type="scientific">Sphingosinicella xenopeptidilytica</name>
    <dbReference type="NCBI Taxonomy" id="364098"/>
    <lineage>
        <taxon>Bacteria</taxon>
        <taxon>Pseudomonadati</taxon>
        <taxon>Pseudomonadota</taxon>
        <taxon>Alphaproteobacteria</taxon>
        <taxon>Sphingomonadales</taxon>
        <taxon>Sphingosinicellaceae</taxon>
        <taxon>Sphingosinicella</taxon>
    </lineage>
</organism>
<keyword evidence="10" id="KW-1185">Reference proteome</keyword>
<dbReference type="Pfam" id="PF01925">
    <property type="entry name" value="TauE"/>
    <property type="match status" value="1"/>
</dbReference>
<feature type="transmembrane region" description="Helical" evidence="8">
    <location>
        <begin position="137"/>
        <end position="161"/>
    </location>
</feature>
<accession>A0ABW3C4M6</accession>
<evidence type="ECO:0000256" key="8">
    <source>
        <dbReference type="RuleBase" id="RU363041"/>
    </source>
</evidence>
<evidence type="ECO:0000256" key="1">
    <source>
        <dbReference type="ARBA" id="ARBA00004651"/>
    </source>
</evidence>
<dbReference type="RefSeq" id="WP_381490468.1">
    <property type="nucleotide sequence ID" value="NZ_JBHTIK010000005.1"/>
</dbReference>
<name>A0ABW3C4M6_SPHXN</name>
<evidence type="ECO:0000256" key="2">
    <source>
        <dbReference type="ARBA" id="ARBA00009142"/>
    </source>
</evidence>
<keyword evidence="5 8" id="KW-0812">Transmembrane</keyword>
<feature type="transmembrane region" description="Helical" evidence="8">
    <location>
        <begin position="107"/>
        <end position="125"/>
    </location>
</feature>
<dbReference type="InterPro" id="IPR002781">
    <property type="entry name" value="TM_pro_TauE-like"/>
</dbReference>
<dbReference type="PANTHER" id="PTHR30269">
    <property type="entry name" value="TRANSMEMBRANE PROTEIN YFCA"/>
    <property type="match status" value="1"/>
</dbReference>
<evidence type="ECO:0000256" key="3">
    <source>
        <dbReference type="ARBA" id="ARBA00022448"/>
    </source>
</evidence>
<evidence type="ECO:0000313" key="10">
    <source>
        <dbReference type="Proteomes" id="UP001597124"/>
    </source>
</evidence>
<feature type="transmembrane region" description="Helical" evidence="8">
    <location>
        <begin position="199"/>
        <end position="219"/>
    </location>
</feature>
<feature type="transmembrane region" description="Helical" evidence="8">
    <location>
        <begin position="53"/>
        <end position="71"/>
    </location>
</feature>
<evidence type="ECO:0000256" key="7">
    <source>
        <dbReference type="ARBA" id="ARBA00023136"/>
    </source>
</evidence>
<feature type="transmembrane region" description="Helical" evidence="8">
    <location>
        <begin position="83"/>
        <end position="101"/>
    </location>
</feature>
<keyword evidence="7 8" id="KW-0472">Membrane</keyword>
<feature type="transmembrane region" description="Helical" evidence="8">
    <location>
        <begin position="12"/>
        <end position="33"/>
    </location>
</feature>
<proteinExistence type="inferred from homology"/>
<dbReference type="PANTHER" id="PTHR30269:SF37">
    <property type="entry name" value="MEMBRANE TRANSPORTER PROTEIN"/>
    <property type="match status" value="1"/>
</dbReference>
<keyword evidence="6 8" id="KW-1133">Transmembrane helix</keyword>
<comment type="subcellular location">
    <subcellularLocation>
        <location evidence="1 8">Cell membrane</location>
        <topology evidence="1 8">Multi-pass membrane protein</topology>
    </subcellularLocation>
</comment>
<dbReference type="Proteomes" id="UP001597124">
    <property type="component" value="Unassembled WGS sequence"/>
</dbReference>
<comment type="caution">
    <text evidence="9">The sequence shown here is derived from an EMBL/GenBank/DDBJ whole genome shotgun (WGS) entry which is preliminary data.</text>
</comment>
<comment type="similarity">
    <text evidence="2 8">Belongs to the 4-toluene sulfonate uptake permease (TSUP) (TC 2.A.102) family.</text>
</comment>
<dbReference type="EMBL" id="JBHTIK010000005">
    <property type="protein sequence ID" value="MFD0848898.1"/>
    <property type="molecule type" value="Genomic_DNA"/>
</dbReference>
<feature type="transmembrane region" description="Helical" evidence="8">
    <location>
        <begin position="173"/>
        <end position="192"/>
    </location>
</feature>
<evidence type="ECO:0000256" key="5">
    <source>
        <dbReference type="ARBA" id="ARBA00022692"/>
    </source>
</evidence>
<feature type="transmembrane region" description="Helical" evidence="8">
    <location>
        <begin position="231"/>
        <end position="249"/>
    </location>
</feature>
<evidence type="ECO:0000256" key="6">
    <source>
        <dbReference type="ARBA" id="ARBA00022989"/>
    </source>
</evidence>
<reference evidence="10" key="1">
    <citation type="journal article" date="2019" name="Int. J. Syst. Evol. Microbiol.">
        <title>The Global Catalogue of Microorganisms (GCM) 10K type strain sequencing project: providing services to taxonomists for standard genome sequencing and annotation.</title>
        <authorList>
            <consortium name="The Broad Institute Genomics Platform"/>
            <consortium name="The Broad Institute Genome Sequencing Center for Infectious Disease"/>
            <person name="Wu L."/>
            <person name="Ma J."/>
        </authorList>
    </citation>
    <scope>NUCLEOTIDE SEQUENCE [LARGE SCALE GENOMIC DNA]</scope>
    <source>
        <strain evidence="10">CCUG 52537</strain>
    </source>
</reference>
<keyword evidence="4 8" id="KW-1003">Cell membrane</keyword>
<evidence type="ECO:0000313" key="9">
    <source>
        <dbReference type="EMBL" id="MFD0848898.1"/>
    </source>
</evidence>
<protein>
    <recommendedName>
        <fullName evidence="8">Probable membrane transporter protein</fullName>
    </recommendedName>
</protein>